<reference evidence="1 2" key="1">
    <citation type="submission" date="2016-11" db="EMBL/GenBank/DDBJ databases">
        <authorList>
            <person name="Jaros S."/>
            <person name="Januszkiewicz K."/>
            <person name="Wedrychowicz H."/>
        </authorList>
    </citation>
    <scope>NUCLEOTIDE SEQUENCE [LARGE SCALE GENOMIC DNA]</scope>
    <source>
        <strain evidence="1 2">NF2</strain>
    </source>
</reference>
<organism evidence="1 2">
    <name type="scientific">Brevibacillus formosus</name>
    <dbReference type="NCBI Taxonomy" id="54913"/>
    <lineage>
        <taxon>Bacteria</taxon>
        <taxon>Bacillati</taxon>
        <taxon>Bacillota</taxon>
        <taxon>Bacilli</taxon>
        <taxon>Bacillales</taxon>
        <taxon>Paenibacillaceae</taxon>
        <taxon>Brevibacillus</taxon>
    </lineage>
</organism>
<dbReference type="KEGG" id="bfm:BP422_10020"/>
<gene>
    <name evidence="1" type="ORF">BP422_10020</name>
</gene>
<dbReference type="EMBL" id="CP018145">
    <property type="protein sequence ID" value="ASJ53849.1"/>
    <property type="molecule type" value="Genomic_DNA"/>
</dbReference>
<name>A0A220MGB3_9BACL</name>
<proteinExistence type="predicted"/>
<evidence type="ECO:0000313" key="2">
    <source>
        <dbReference type="Proteomes" id="UP000197781"/>
    </source>
</evidence>
<accession>A0A220MGB3</accession>
<dbReference type="Proteomes" id="UP000197781">
    <property type="component" value="Chromosome"/>
</dbReference>
<evidence type="ECO:0000313" key="1">
    <source>
        <dbReference type="EMBL" id="ASJ53849.1"/>
    </source>
</evidence>
<sequence>MESVMLPVVQPPIFGYQFFAFPLCIVLKDERSLPWLYSNFIQVCFDKRPNPPVPFTFYIHDYKLNPWLHVEHFERGTMSIVQRNIVDFVRDCLLYGYYVYLNVDEYYIPERKVYQKSNLSHDVLIHGVDLQENTFQLLGFTDKETFASTSVSFRNFELAYDSIDQIDHQAVCNRIYLYKYKESGEYDFDLTLVQETLEEYLYSKNTSTRFRMVSMPWNHCAYGFETYQCLQDYYQHLLEGKTHFDVRHVHTLWEHKRLMVSRIKYMQENTSYLNSSHQIYEGYSEIERKARNTRNLMLKFYMQQEEETLHKIMRYLDEIAAQEAMVMEKLLTLLRRHETKLL</sequence>
<evidence type="ECO:0008006" key="3">
    <source>
        <dbReference type="Google" id="ProtNLM"/>
    </source>
</evidence>
<dbReference type="AlphaFoldDB" id="A0A220MGB3"/>
<protein>
    <recommendedName>
        <fullName evidence="3">BtrH N-terminal domain-containing protein</fullName>
    </recommendedName>
</protein>